<evidence type="ECO:0000313" key="2">
    <source>
        <dbReference type="Proteomes" id="UP000572680"/>
    </source>
</evidence>
<dbReference type="EMBL" id="JACJIA010000002">
    <property type="protein sequence ID" value="MBA8950676.1"/>
    <property type="molecule type" value="Genomic_DNA"/>
</dbReference>
<keyword evidence="2" id="KW-1185">Reference proteome</keyword>
<evidence type="ECO:0000313" key="1">
    <source>
        <dbReference type="EMBL" id="MBA8950676.1"/>
    </source>
</evidence>
<dbReference type="Gene3D" id="2.30.110.10">
    <property type="entry name" value="Electron Transport, Fmn-binding Protein, Chain A"/>
    <property type="match status" value="1"/>
</dbReference>
<reference evidence="1 2" key="1">
    <citation type="submission" date="2020-08" db="EMBL/GenBank/DDBJ databases">
        <title>Genomic Encyclopedia of Type Strains, Phase IV (KMG-IV): sequencing the most valuable type-strain genomes for metagenomic binning, comparative biology and taxonomic classification.</title>
        <authorList>
            <person name="Goeker M."/>
        </authorList>
    </citation>
    <scope>NUCLEOTIDE SEQUENCE [LARGE SCALE GENOMIC DNA]</scope>
    <source>
        <strain evidence="1 2">DSM 44197</strain>
    </source>
</reference>
<accession>A0A7W3LM48</accession>
<dbReference type="Pfam" id="PF12900">
    <property type="entry name" value="Pyridox_ox_2"/>
    <property type="match status" value="1"/>
</dbReference>
<dbReference type="SUPFAM" id="SSF50475">
    <property type="entry name" value="FMN-binding split barrel"/>
    <property type="match status" value="1"/>
</dbReference>
<comment type="caution">
    <text evidence="1">The sequence shown here is derived from an EMBL/GenBank/DDBJ whole genome shotgun (WGS) entry which is preliminary data.</text>
</comment>
<dbReference type="PANTHER" id="PTHR34071:SF2">
    <property type="entry name" value="FLAVIN-NUCLEOTIDE-BINDING PROTEIN"/>
    <property type="match status" value="1"/>
</dbReference>
<dbReference type="AlphaFoldDB" id="A0A7W3LM48"/>
<organism evidence="1 2">
    <name type="scientific">Actinomadura namibiensis</name>
    <dbReference type="NCBI Taxonomy" id="182080"/>
    <lineage>
        <taxon>Bacteria</taxon>
        <taxon>Bacillati</taxon>
        <taxon>Actinomycetota</taxon>
        <taxon>Actinomycetes</taxon>
        <taxon>Streptosporangiales</taxon>
        <taxon>Thermomonosporaceae</taxon>
        <taxon>Actinomadura</taxon>
    </lineage>
</organism>
<dbReference type="InterPro" id="IPR024747">
    <property type="entry name" value="Pyridox_Oxase-rel"/>
</dbReference>
<name>A0A7W3LM48_ACTNM</name>
<sequence length="172" mass="17671">MNDSLPPRLPATERAELDAILAAGFICHLGVVVDGCPTVVPTVYGSDGRHLYLHGSAAGRGLVAASGAEVRVTVTHLDGPVLARPVSGHGVDHRSAMIYGTARPVTDPGEKLAGLRLLSEQCAPGQWDRARRPSRGEPAATSLLALSLAEASVKLRSGTPPHVAARAGAPVG</sequence>
<proteinExistence type="predicted"/>
<dbReference type="Proteomes" id="UP000572680">
    <property type="component" value="Unassembled WGS sequence"/>
</dbReference>
<dbReference type="RefSeq" id="WP_312897848.1">
    <property type="nucleotide sequence ID" value="NZ_BAAALP010000022.1"/>
</dbReference>
<protein>
    <submittedName>
        <fullName evidence="1">Nitroimidazol reductase NimA-like FMN-containing flavoprotein (Pyridoxamine 5'-phosphate oxidase superfamily)</fullName>
    </submittedName>
</protein>
<gene>
    <name evidence="1" type="ORF">HNR61_002289</name>
</gene>
<dbReference type="InterPro" id="IPR012349">
    <property type="entry name" value="Split_barrel_FMN-bd"/>
</dbReference>
<dbReference type="PANTHER" id="PTHR34071">
    <property type="entry name" value="5-NITROIMIDAZOLE ANTIBIOTICS RESISTANCE PROTEIN, NIMA-FAMILY-RELATED PROTEIN-RELATED"/>
    <property type="match status" value="1"/>
</dbReference>